<gene>
    <name evidence="1" type="ORF">AN2V17_30330</name>
</gene>
<keyword evidence="2" id="KW-1185">Reference proteome</keyword>
<reference evidence="1" key="1">
    <citation type="submission" date="2023-09" db="EMBL/GenBank/DDBJ databases">
        <title>Vallitalea sediminicola and Vallitalea maricola sp. nov., anaerobic bacteria isolated from marine sediment.</title>
        <authorList>
            <person name="Hirano S."/>
            <person name="Maeda A."/>
            <person name="Terahara T."/>
            <person name="Mori K."/>
            <person name="Hamada M."/>
            <person name="Matsumoto R."/>
            <person name="Kobayashi T."/>
        </authorList>
    </citation>
    <scope>NUCLEOTIDE SEQUENCE</scope>
    <source>
        <strain evidence="1">AN17-2</strain>
    </source>
</reference>
<protein>
    <submittedName>
        <fullName evidence="1">Uncharacterized protein</fullName>
    </submittedName>
</protein>
<dbReference type="Proteomes" id="UP001374599">
    <property type="component" value="Unassembled WGS sequence"/>
</dbReference>
<sequence>MDKTIEQRFKDVLKSTLEDSAIIDNIKLEDSLVDYDMNSISFIKIVVALEKEFDIEFDDEQLNAEQFATFEDIVNNIASKINES</sequence>
<dbReference type="EMBL" id="BTPU01000052">
    <property type="protein sequence ID" value="GMQ63798.1"/>
    <property type="molecule type" value="Genomic_DNA"/>
</dbReference>
<comment type="caution">
    <text evidence="1">The sequence shown here is derived from an EMBL/GenBank/DDBJ whole genome shotgun (WGS) entry which is preliminary data.</text>
</comment>
<evidence type="ECO:0000313" key="2">
    <source>
        <dbReference type="Proteomes" id="UP001374599"/>
    </source>
</evidence>
<evidence type="ECO:0000313" key="1">
    <source>
        <dbReference type="EMBL" id="GMQ63798.1"/>
    </source>
</evidence>
<name>A0ACB5UMQ8_9FIRM</name>
<proteinExistence type="predicted"/>
<organism evidence="1 2">
    <name type="scientific">Vallitalea maricola</name>
    <dbReference type="NCBI Taxonomy" id="3074433"/>
    <lineage>
        <taxon>Bacteria</taxon>
        <taxon>Bacillati</taxon>
        <taxon>Bacillota</taxon>
        <taxon>Clostridia</taxon>
        <taxon>Lachnospirales</taxon>
        <taxon>Vallitaleaceae</taxon>
        <taxon>Vallitalea</taxon>
    </lineage>
</organism>
<accession>A0ACB5UMQ8</accession>